<dbReference type="VEuPathDB" id="FungiDB:P175DRAFT_0534054"/>
<organism evidence="3 4">
    <name type="scientific">Aspergillus ochraceoroseus IBT 24754</name>
    <dbReference type="NCBI Taxonomy" id="1392256"/>
    <lineage>
        <taxon>Eukaryota</taxon>
        <taxon>Fungi</taxon>
        <taxon>Dikarya</taxon>
        <taxon>Ascomycota</taxon>
        <taxon>Pezizomycotina</taxon>
        <taxon>Eurotiomycetes</taxon>
        <taxon>Eurotiomycetidae</taxon>
        <taxon>Eurotiales</taxon>
        <taxon>Aspergillaceae</taxon>
        <taxon>Aspergillus</taxon>
        <taxon>Aspergillus subgen. Nidulantes</taxon>
    </lineage>
</organism>
<evidence type="ECO:0000259" key="2">
    <source>
        <dbReference type="Pfam" id="PF00128"/>
    </source>
</evidence>
<evidence type="ECO:0000256" key="1">
    <source>
        <dbReference type="ARBA" id="ARBA00008061"/>
    </source>
</evidence>
<dbReference type="RefSeq" id="XP_040750997.1">
    <property type="nucleotide sequence ID" value="XM_040900104.1"/>
</dbReference>
<sequence length="141" mass="15178">MGVDGDPPIVVVRQGKLCRLAPQDAIGPRALNLRNTRQYTYFGALLSAVSSIAAASSPLAQKWVEGSIYVCFFANYDGSLCQACDSFKYCGGSWTGIMDKLDYIQGLGFTAVQISPTVENIPQNTKYGKRITATGPKICLS</sequence>
<dbReference type="EMBL" id="MSFN02000006">
    <property type="protein sequence ID" value="PTU19605.1"/>
    <property type="molecule type" value="Genomic_DNA"/>
</dbReference>
<reference evidence="3 4" key="1">
    <citation type="journal article" date="2018" name="Proc. Natl. Acad. Sci. U.S.A.">
        <title>Linking secondary metabolites to gene clusters through genome sequencing of six diverse Aspergillus species.</title>
        <authorList>
            <person name="Kaerboelling I."/>
            <person name="Vesth T.C."/>
            <person name="Frisvad J.C."/>
            <person name="Nybo J.L."/>
            <person name="Theobald S."/>
            <person name="Kuo A."/>
            <person name="Bowyer P."/>
            <person name="Matsuda Y."/>
            <person name="Mondo S."/>
            <person name="Lyhne E.K."/>
            <person name="Kogle M.E."/>
            <person name="Clum A."/>
            <person name="Lipzen A."/>
            <person name="Salamov A."/>
            <person name="Ngan C.Y."/>
            <person name="Daum C."/>
            <person name="Chiniquy J."/>
            <person name="Barry K."/>
            <person name="LaButti K."/>
            <person name="Haridas S."/>
            <person name="Simmons B.A."/>
            <person name="Magnuson J.K."/>
            <person name="Mortensen U.H."/>
            <person name="Larsen T.O."/>
            <person name="Grigoriev I.V."/>
            <person name="Baker S.E."/>
            <person name="Andersen M.R."/>
        </authorList>
    </citation>
    <scope>NUCLEOTIDE SEQUENCE [LARGE SCALE GENOMIC DNA]</scope>
    <source>
        <strain evidence="3 4">IBT 24754</strain>
    </source>
</reference>
<accession>A0A2T5LTJ9</accession>
<dbReference type="Pfam" id="PF00128">
    <property type="entry name" value="Alpha-amylase"/>
    <property type="match status" value="1"/>
</dbReference>
<name>A0A2T5LTJ9_9EURO</name>
<dbReference type="PANTHER" id="PTHR10357:SF208">
    <property type="entry name" value="ALPHA-AMYLASE"/>
    <property type="match status" value="1"/>
</dbReference>
<dbReference type="Gene3D" id="3.20.20.80">
    <property type="entry name" value="Glycosidases"/>
    <property type="match status" value="1"/>
</dbReference>
<feature type="domain" description="Glycosyl hydrolase family 13 catalytic" evidence="2">
    <location>
        <begin position="68"/>
        <end position="127"/>
    </location>
</feature>
<dbReference type="InterPro" id="IPR006047">
    <property type="entry name" value="GH13_cat_dom"/>
</dbReference>
<protein>
    <recommendedName>
        <fullName evidence="2">Glycosyl hydrolase family 13 catalytic domain-containing protein</fullName>
    </recommendedName>
</protein>
<dbReference type="GO" id="GO:0005975">
    <property type="term" value="P:carbohydrate metabolic process"/>
    <property type="evidence" value="ECO:0007669"/>
    <property type="project" value="InterPro"/>
</dbReference>
<gene>
    <name evidence="3" type="ORF">P175DRAFT_0534054</name>
</gene>
<dbReference type="AlphaFoldDB" id="A0A2T5LTJ9"/>
<dbReference type="InterPro" id="IPR017853">
    <property type="entry name" value="GH"/>
</dbReference>
<dbReference type="SUPFAM" id="SSF51445">
    <property type="entry name" value="(Trans)glycosidases"/>
    <property type="match status" value="1"/>
</dbReference>
<proteinExistence type="inferred from homology"/>
<dbReference type="Proteomes" id="UP000244073">
    <property type="component" value="Unassembled WGS sequence"/>
</dbReference>
<dbReference type="PANTHER" id="PTHR10357">
    <property type="entry name" value="ALPHA-AMYLASE FAMILY MEMBER"/>
    <property type="match status" value="1"/>
</dbReference>
<evidence type="ECO:0000313" key="4">
    <source>
        <dbReference type="Proteomes" id="UP000244073"/>
    </source>
</evidence>
<dbReference type="GeneID" id="63816986"/>
<comment type="caution">
    <text evidence="3">The sequence shown here is derived from an EMBL/GenBank/DDBJ whole genome shotgun (WGS) entry which is preliminary data.</text>
</comment>
<dbReference type="OrthoDB" id="204980at2759"/>
<evidence type="ECO:0000313" key="3">
    <source>
        <dbReference type="EMBL" id="PTU19605.1"/>
    </source>
</evidence>
<comment type="similarity">
    <text evidence="1">Belongs to the glycosyl hydrolase 13 family.</text>
</comment>